<dbReference type="InterPro" id="IPR029044">
    <property type="entry name" value="Nucleotide-diphossugar_trans"/>
</dbReference>
<dbReference type="PANTHER" id="PTHR43777:SF1">
    <property type="entry name" value="MOLYBDENUM COFACTOR CYTIDYLYLTRANSFERASE"/>
    <property type="match status" value="1"/>
</dbReference>
<organism evidence="3 4">
    <name type="scientific">Novosphingobium cyanobacteriorum</name>
    <dbReference type="NCBI Taxonomy" id="3024215"/>
    <lineage>
        <taxon>Bacteria</taxon>
        <taxon>Pseudomonadati</taxon>
        <taxon>Pseudomonadota</taxon>
        <taxon>Alphaproteobacteria</taxon>
        <taxon>Sphingomonadales</taxon>
        <taxon>Sphingomonadaceae</taxon>
        <taxon>Novosphingobium</taxon>
    </lineage>
</organism>
<gene>
    <name evidence="3" type="ORF">POM99_16125</name>
</gene>
<dbReference type="Pfam" id="PF12804">
    <property type="entry name" value="NTP_transf_3"/>
    <property type="match status" value="1"/>
</dbReference>
<keyword evidence="1" id="KW-0460">Magnesium</keyword>
<dbReference type="Gene3D" id="3.90.550.10">
    <property type="entry name" value="Spore Coat Polysaccharide Biosynthesis Protein SpsA, Chain A"/>
    <property type="match status" value="1"/>
</dbReference>
<dbReference type="RefSeq" id="WP_277279513.1">
    <property type="nucleotide sequence ID" value="NZ_JAROCY010000016.1"/>
</dbReference>
<feature type="domain" description="MobA-like NTP transferase" evidence="2">
    <location>
        <begin position="11"/>
        <end position="160"/>
    </location>
</feature>
<dbReference type="PANTHER" id="PTHR43777">
    <property type="entry name" value="MOLYBDENUM COFACTOR CYTIDYLYLTRANSFERASE"/>
    <property type="match status" value="1"/>
</dbReference>
<evidence type="ECO:0000313" key="3">
    <source>
        <dbReference type="EMBL" id="MDF8334737.1"/>
    </source>
</evidence>
<reference evidence="3 4" key="1">
    <citation type="submission" date="2023-03" db="EMBL/GenBank/DDBJ databases">
        <title>Novosphingobium cyanobacteriorum sp. nov., isolated from a eutrophic reservoir during the Microcystis bloom period.</title>
        <authorList>
            <person name="Kang M."/>
            <person name="Le V."/>
            <person name="Ko S.-R."/>
            <person name="Lee S.-A."/>
            <person name="Ahn C.-Y."/>
        </authorList>
    </citation>
    <scope>NUCLEOTIDE SEQUENCE [LARGE SCALE GENOMIC DNA]</scope>
    <source>
        <strain evidence="3 4">HBC54</strain>
    </source>
</reference>
<dbReference type="CDD" id="cd04182">
    <property type="entry name" value="GT_2_like_f"/>
    <property type="match status" value="1"/>
</dbReference>
<accession>A0ABT6CLK6</accession>
<sequence>MSSDLRGIVLVLLAAGRSERFGVGKLGAMLAGETVLARTMHQLAPLPFAARIAVIAPGSALLDSYTCLPLDPPDAPQSRSLALGVAAAQATGARAAMIALADMPLVPTSHFAALASAFDGDRIASSHGDLRLPPAIFGSQHFPALMALSGDRGAGALLHDAPHFRLPPDAELDIDTPGDLARAEALLATTRIA</sequence>
<evidence type="ECO:0000256" key="1">
    <source>
        <dbReference type="ARBA" id="ARBA00022842"/>
    </source>
</evidence>
<keyword evidence="4" id="KW-1185">Reference proteome</keyword>
<evidence type="ECO:0000259" key="2">
    <source>
        <dbReference type="Pfam" id="PF12804"/>
    </source>
</evidence>
<dbReference type="InterPro" id="IPR025877">
    <property type="entry name" value="MobA-like_NTP_Trfase"/>
</dbReference>
<evidence type="ECO:0000313" key="4">
    <source>
        <dbReference type="Proteomes" id="UP001222770"/>
    </source>
</evidence>
<dbReference type="SUPFAM" id="SSF53448">
    <property type="entry name" value="Nucleotide-diphospho-sugar transferases"/>
    <property type="match status" value="1"/>
</dbReference>
<comment type="caution">
    <text evidence="3">The sequence shown here is derived from an EMBL/GenBank/DDBJ whole genome shotgun (WGS) entry which is preliminary data.</text>
</comment>
<name>A0ABT6CLK6_9SPHN</name>
<protein>
    <submittedName>
        <fullName evidence="3">Nucleotidyltransferase family protein</fullName>
    </submittedName>
</protein>
<proteinExistence type="predicted"/>
<dbReference type="Proteomes" id="UP001222770">
    <property type="component" value="Unassembled WGS sequence"/>
</dbReference>
<dbReference type="EMBL" id="JAROCY010000016">
    <property type="protein sequence ID" value="MDF8334737.1"/>
    <property type="molecule type" value="Genomic_DNA"/>
</dbReference>